<reference evidence="1" key="1">
    <citation type="submission" date="2020-10" db="EMBL/GenBank/DDBJ databases">
        <authorList>
            <person name="Gilroy R."/>
        </authorList>
    </citation>
    <scope>NUCLEOTIDE SEQUENCE</scope>
    <source>
        <strain evidence="1">20514</strain>
    </source>
</reference>
<proteinExistence type="predicted"/>
<evidence type="ECO:0000313" key="2">
    <source>
        <dbReference type="Proteomes" id="UP000810252"/>
    </source>
</evidence>
<dbReference type="InterPro" id="IPR007838">
    <property type="entry name" value="Cell_div_ZapA-like"/>
</dbReference>
<keyword evidence="1" id="KW-0132">Cell division</keyword>
<dbReference type="GO" id="GO:0051301">
    <property type="term" value="P:cell division"/>
    <property type="evidence" value="ECO:0007669"/>
    <property type="project" value="UniProtKB-KW"/>
</dbReference>
<organism evidence="1 2">
    <name type="scientific">Candidatus Cryptobacteroides merdigallinarum</name>
    <dbReference type="NCBI Taxonomy" id="2840770"/>
    <lineage>
        <taxon>Bacteria</taxon>
        <taxon>Pseudomonadati</taxon>
        <taxon>Bacteroidota</taxon>
        <taxon>Bacteroidia</taxon>
        <taxon>Bacteroidales</taxon>
        <taxon>Candidatus Cryptobacteroides</taxon>
    </lineage>
</organism>
<dbReference type="SUPFAM" id="SSF102829">
    <property type="entry name" value="Cell division protein ZapA-like"/>
    <property type="match status" value="1"/>
</dbReference>
<dbReference type="AlphaFoldDB" id="A0A9D9EHP8"/>
<evidence type="ECO:0000313" key="1">
    <source>
        <dbReference type="EMBL" id="MBO8448152.1"/>
    </source>
</evidence>
<dbReference type="EMBL" id="JADIMQ010000039">
    <property type="protein sequence ID" value="MBO8448152.1"/>
    <property type="molecule type" value="Genomic_DNA"/>
</dbReference>
<sequence>MAQKITIRILERQFPLTVESPVQEKRIRDAAEKVDEKYYEIARQYPGRSTDEILSFVALNAFVEAAGLEDEIDRQRKEEESLHARLKGYLKNIDTEK</sequence>
<dbReference type="InterPro" id="IPR036192">
    <property type="entry name" value="Cell_div_ZapA-like_sf"/>
</dbReference>
<reference evidence="1" key="2">
    <citation type="journal article" date="2021" name="PeerJ">
        <title>Extensive microbial diversity within the chicken gut microbiome revealed by metagenomics and culture.</title>
        <authorList>
            <person name="Gilroy R."/>
            <person name="Ravi A."/>
            <person name="Getino M."/>
            <person name="Pursley I."/>
            <person name="Horton D.L."/>
            <person name="Alikhan N.F."/>
            <person name="Baker D."/>
            <person name="Gharbi K."/>
            <person name="Hall N."/>
            <person name="Watson M."/>
            <person name="Adriaenssens E.M."/>
            <person name="Foster-Nyarko E."/>
            <person name="Jarju S."/>
            <person name="Secka A."/>
            <person name="Antonio M."/>
            <person name="Oren A."/>
            <person name="Chaudhuri R.R."/>
            <person name="La Ragione R."/>
            <person name="Hildebrand F."/>
            <person name="Pallen M.J."/>
        </authorList>
    </citation>
    <scope>NUCLEOTIDE SEQUENCE</scope>
    <source>
        <strain evidence="1">20514</strain>
    </source>
</reference>
<dbReference type="Proteomes" id="UP000810252">
    <property type="component" value="Unassembled WGS sequence"/>
</dbReference>
<name>A0A9D9EHP8_9BACT</name>
<keyword evidence="1" id="KW-0131">Cell cycle</keyword>
<accession>A0A9D9EHP8</accession>
<protein>
    <submittedName>
        <fullName evidence="1">Cell division protein ZapA</fullName>
    </submittedName>
</protein>
<dbReference type="Pfam" id="PF05164">
    <property type="entry name" value="ZapA"/>
    <property type="match status" value="1"/>
</dbReference>
<gene>
    <name evidence="1" type="ORF">IAC29_02635</name>
</gene>
<comment type="caution">
    <text evidence="1">The sequence shown here is derived from an EMBL/GenBank/DDBJ whole genome shotgun (WGS) entry which is preliminary data.</text>
</comment>